<feature type="domain" description="Myb-like" evidence="6">
    <location>
        <begin position="15"/>
        <end position="61"/>
    </location>
</feature>
<feature type="domain" description="Myb-like" evidence="6">
    <location>
        <begin position="68"/>
        <end position="112"/>
    </location>
</feature>
<evidence type="ECO:0000256" key="3">
    <source>
        <dbReference type="ARBA" id="ARBA00023163"/>
    </source>
</evidence>
<dbReference type="Proteomes" id="UP001470230">
    <property type="component" value="Unassembled WGS sequence"/>
</dbReference>
<dbReference type="InterPro" id="IPR001005">
    <property type="entry name" value="SANT/Myb"/>
</dbReference>
<evidence type="ECO:0000256" key="4">
    <source>
        <dbReference type="ARBA" id="ARBA00023242"/>
    </source>
</evidence>
<dbReference type="Gene3D" id="1.10.10.60">
    <property type="entry name" value="Homeodomain-like"/>
    <property type="match status" value="2"/>
</dbReference>
<keyword evidence="3" id="KW-0804">Transcription</keyword>
<dbReference type="Pfam" id="PF00249">
    <property type="entry name" value="Myb_DNA-binding"/>
    <property type="match status" value="2"/>
</dbReference>
<dbReference type="PANTHER" id="PTHR46621:SF1">
    <property type="entry name" value="SNRNA-ACTIVATING PROTEIN COMPLEX SUBUNIT 4"/>
    <property type="match status" value="1"/>
</dbReference>
<reference evidence="8 9" key="1">
    <citation type="submission" date="2024-04" db="EMBL/GenBank/DDBJ databases">
        <title>Tritrichomonas musculus Genome.</title>
        <authorList>
            <person name="Alves-Ferreira E."/>
            <person name="Grigg M."/>
            <person name="Lorenzi H."/>
            <person name="Galac M."/>
        </authorList>
    </citation>
    <scope>NUCLEOTIDE SEQUENCE [LARGE SCALE GENOMIC DNA]</scope>
    <source>
        <strain evidence="8 9">EAF2021</strain>
    </source>
</reference>
<dbReference type="InterPro" id="IPR009057">
    <property type="entry name" value="Homeodomain-like_sf"/>
</dbReference>
<organism evidence="8 9">
    <name type="scientific">Tritrichomonas musculus</name>
    <dbReference type="NCBI Taxonomy" id="1915356"/>
    <lineage>
        <taxon>Eukaryota</taxon>
        <taxon>Metamonada</taxon>
        <taxon>Parabasalia</taxon>
        <taxon>Tritrichomonadida</taxon>
        <taxon>Tritrichomonadidae</taxon>
        <taxon>Tritrichomonas</taxon>
    </lineage>
</organism>
<dbReference type="PANTHER" id="PTHR46621">
    <property type="entry name" value="SNRNA-ACTIVATING PROTEIN COMPLEX SUBUNIT 4"/>
    <property type="match status" value="1"/>
</dbReference>
<feature type="compositionally biased region" description="Basic and acidic residues" evidence="5">
    <location>
        <begin position="134"/>
        <end position="149"/>
    </location>
</feature>
<keyword evidence="1" id="KW-0805">Transcription regulation</keyword>
<keyword evidence="2" id="KW-0238">DNA-binding</keyword>
<evidence type="ECO:0000259" key="6">
    <source>
        <dbReference type="PROSITE" id="PS50090"/>
    </source>
</evidence>
<dbReference type="SUPFAM" id="SSF46689">
    <property type="entry name" value="Homeodomain-like"/>
    <property type="match status" value="1"/>
</dbReference>
<protein>
    <recommendedName>
        <fullName evidence="10">Myb-like DNA-binding domain containing protein</fullName>
    </recommendedName>
</protein>
<dbReference type="EMBL" id="JAPFFF010000015">
    <property type="protein sequence ID" value="KAK8866658.1"/>
    <property type="molecule type" value="Genomic_DNA"/>
</dbReference>
<keyword evidence="9" id="KW-1185">Reference proteome</keyword>
<proteinExistence type="predicted"/>
<sequence>MTMTSKKKKISPTCRIKFSPMENAMLKYLIDTFGTSDWVLIASMMPGRNPKQCRDRFCNYLSEFRQIGPWTQEEDDLLLTLLQEYGSKWVEISRHIPERSENDVKNRWYKHLRKDYPEINELIILRNSKNKKVDSKLESEKKPEKDLESKNVSGNVSDPFTKYSINNLLV</sequence>
<evidence type="ECO:0000259" key="7">
    <source>
        <dbReference type="PROSITE" id="PS51294"/>
    </source>
</evidence>
<evidence type="ECO:0000256" key="2">
    <source>
        <dbReference type="ARBA" id="ARBA00023125"/>
    </source>
</evidence>
<dbReference type="PROSITE" id="PS50090">
    <property type="entry name" value="MYB_LIKE"/>
    <property type="match status" value="2"/>
</dbReference>
<feature type="domain" description="HTH myb-type" evidence="7">
    <location>
        <begin position="17"/>
        <end position="61"/>
    </location>
</feature>
<dbReference type="CDD" id="cd00167">
    <property type="entry name" value="SANT"/>
    <property type="match status" value="2"/>
</dbReference>
<evidence type="ECO:0000313" key="9">
    <source>
        <dbReference type="Proteomes" id="UP001470230"/>
    </source>
</evidence>
<evidence type="ECO:0000256" key="1">
    <source>
        <dbReference type="ARBA" id="ARBA00023015"/>
    </source>
</evidence>
<name>A0ABR2IPS6_9EUKA</name>
<keyword evidence="4" id="KW-0539">Nucleus</keyword>
<dbReference type="SMART" id="SM00717">
    <property type="entry name" value="SANT"/>
    <property type="match status" value="2"/>
</dbReference>
<feature type="domain" description="HTH myb-type" evidence="7">
    <location>
        <begin position="62"/>
        <end position="116"/>
    </location>
</feature>
<dbReference type="InterPro" id="IPR051575">
    <property type="entry name" value="Myb-like_DNA-bd"/>
</dbReference>
<evidence type="ECO:0008006" key="10">
    <source>
        <dbReference type="Google" id="ProtNLM"/>
    </source>
</evidence>
<gene>
    <name evidence="8" type="ORF">M9Y10_009624</name>
</gene>
<dbReference type="PROSITE" id="PS51294">
    <property type="entry name" value="HTH_MYB"/>
    <property type="match status" value="2"/>
</dbReference>
<evidence type="ECO:0000256" key="5">
    <source>
        <dbReference type="SAM" id="MobiDB-lite"/>
    </source>
</evidence>
<evidence type="ECO:0000313" key="8">
    <source>
        <dbReference type="EMBL" id="KAK8866658.1"/>
    </source>
</evidence>
<dbReference type="InterPro" id="IPR017930">
    <property type="entry name" value="Myb_dom"/>
</dbReference>
<comment type="caution">
    <text evidence="8">The sequence shown here is derived from an EMBL/GenBank/DDBJ whole genome shotgun (WGS) entry which is preliminary data.</text>
</comment>
<feature type="region of interest" description="Disordered" evidence="5">
    <location>
        <begin position="134"/>
        <end position="158"/>
    </location>
</feature>
<accession>A0ABR2IPS6</accession>